<dbReference type="Pfam" id="PF07714">
    <property type="entry name" value="PK_Tyr_Ser-Thr"/>
    <property type="match status" value="1"/>
</dbReference>
<dbReference type="PANTHER" id="PTHR47976:SF115">
    <property type="entry name" value="RECEPTOR-LIKE SERINE_THREONINE-PROTEIN KINASE"/>
    <property type="match status" value="1"/>
</dbReference>
<dbReference type="EMBL" id="JAMYWD010000004">
    <property type="protein sequence ID" value="KAJ4974115.1"/>
    <property type="molecule type" value="Genomic_DNA"/>
</dbReference>
<feature type="domain" description="Protein kinase" evidence="2">
    <location>
        <begin position="1"/>
        <end position="178"/>
    </location>
</feature>
<keyword evidence="1" id="KW-0732">Signal</keyword>
<dbReference type="InterPro" id="IPR000719">
    <property type="entry name" value="Prot_kinase_dom"/>
</dbReference>
<protein>
    <recommendedName>
        <fullName evidence="2">Protein kinase domain-containing protein</fullName>
    </recommendedName>
</protein>
<evidence type="ECO:0000256" key="1">
    <source>
        <dbReference type="ARBA" id="ARBA00022729"/>
    </source>
</evidence>
<dbReference type="AlphaFoldDB" id="A0A9Q0QWA7"/>
<dbReference type="Gene3D" id="1.10.510.10">
    <property type="entry name" value="Transferase(Phosphotransferase) domain 1"/>
    <property type="match status" value="1"/>
</dbReference>
<accession>A0A9Q0QWA7</accession>
<dbReference type="OrthoDB" id="4062651at2759"/>
<evidence type="ECO:0000313" key="4">
    <source>
        <dbReference type="Proteomes" id="UP001141806"/>
    </source>
</evidence>
<dbReference type="PROSITE" id="PS00108">
    <property type="entry name" value="PROTEIN_KINASE_ST"/>
    <property type="match status" value="1"/>
</dbReference>
<keyword evidence="4" id="KW-1185">Reference proteome</keyword>
<dbReference type="PANTHER" id="PTHR47976">
    <property type="entry name" value="G-TYPE LECTIN S-RECEPTOR-LIKE SERINE/THREONINE-PROTEIN KINASE SD2-5"/>
    <property type="match status" value="1"/>
</dbReference>
<gene>
    <name evidence="3" type="ORF">NE237_007289</name>
</gene>
<dbReference type="InterPro" id="IPR020635">
    <property type="entry name" value="Tyr_kinase_cat_dom"/>
</dbReference>
<dbReference type="GO" id="GO:0004713">
    <property type="term" value="F:protein tyrosine kinase activity"/>
    <property type="evidence" value="ECO:0007669"/>
    <property type="project" value="InterPro"/>
</dbReference>
<proteinExistence type="predicted"/>
<dbReference type="SMART" id="SM00219">
    <property type="entry name" value="TyrKc"/>
    <property type="match status" value="1"/>
</dbReference>
<dbReference type="InterPro" id="IPR011009">
    <property type="entry name" value="Kinase-like_dom_sf"/>
</dbReference>
<dbReference type="GO" id="GO:0005524">
    <property type="term" value="F:ATP binding"/>
    <property type="evidence" value="ECO:0007669"/>
    <property type="project" value="InterPro"/>
</dbReference>
<dbReference type="SUPFAM" id="SSF56112">
    <property type="entry name" value="Protein kinase-like (PK-like)"/>
    <property type="match status" value="1"/>
</dbReference>
<evidence type="ECO:0000313" key="3">
    <source>
        <dbReference type="EMBL" id="KAJ4974115.1"/>
    </source>
</evidence>
<organism evidence="3 4">
    <name type="scientific">Protea cynaroides</name>
    <dbReference type="NCBI Taxonomy" id="273540"/>
    <lineage>
        <taxon>Eukaryota</taxon>
        <taxon>Viridiplantae</taxon>
        <taxon>Streptophyta</taxon>
        <taxon>Embryophyta</taxon>
        <taxon>Tracheophyta</taxon>
        <taxon>Spermatophyta</taxon>
        <taxon>Magnoliopsida</taxon>
        <taxon>Proteales</taxon>
        <taxon>Proteaceae</taxon>
        <taxon>Protea</taxon>
    </lineage>
</organism>
<evidence type="ECO:0000259" key="2">
    <source>
        <dbReference type="PROSITE" id="PS50011"/>
    </source>
</evidence>
<dbReference type="PROSITE" id="PS50011">
    <property type="entry name" value="PROTEIN_KINASE_DOM"/>
    <property type="match status" value="1"/>
</dbReference>
<dbReference type="Proteomes" id="UP001141806">
    <property type="component" value="Unassembled WGS sequence"/>
</dbReference>
<dbReference type="InterPro" id="IPR051343">
    <property type="entry name" value="G-type_lectin_kinases/EP1-like"/>
</dbReference>
<comment type="caution">
    <text evidence="3">The sequence shown here is derived from an EMBL/GenBank/DDBJ whole genome shotgun (WGS) entry which is preliminary data.</text>
</comment>
<name>A0A9Q0QWA7_9MAGN</name>
<dbReference type="InterPro" id="IPR008271">
    <property type="entry name" value="Ser/Thr_kinase_AS"/>
</dbReference>
<dbReference type="InterPro" id="IPR001245">
    <property type="entry name" value="Ser-Thr/Tyr_kinase_cat_dom"/>
</dbReference>
<sequence length="178" mass="20476">MGKFEDGTFVVVKRITANIQRINLVKLLGYCCVVGGPRFLVYEFIGHGSLDAWIFPHGSKLSGMRGCLTWELRYSVAIDVAKALAYLHLDRRSKILHLDVKPENILLDEKFRAIATDFGLSKLMRKDESRVKQRTGALWVTWKWFLLSFKGVKMIFYNLQSNIVIENTSYDSSHQLMD</sequence>
<reference evidence="3" key="1">
    <citation type="journal article" date="2023" name="Plant J.">
        <title>The genome of the king protea, Protea cynaroides.</title>
        <authorList>
            <person name="Chang J."/>
            <person name="Duong T.A."/>
            <person name="Schoeman C."/>
            <person name="Ma X."/>
            <person name="Roodt D."/>
            <person name="Barker N."/>
            <person name="Li Z."/>
            <person name="Van de Peer Y."/>
            <person name="Mizrachi E."/>
        </authorList>
    </citation>
    <scope>NUCLEOTIDE SEQUENCE</scope>
    <source>
        <tissue evidence="3">Young leaves</tissue>
    </source>
</reference>